<dbReference type="Gene3D" id="3.40.50.1100">
    <property type="match status" value="2"/>
</dbReference>
<reference evidence="5 6" key="2">
    <citation type="journal article" date="2010" name="Proc. Natl. Acad. Sci. U.S.A.">
        <title>Enigmatic, ultrasmall, uncultivated Archaea.</title>
        <authorList>
            <person name="Baker B.J."/>
            <person name="Comolli L.R."/>
            <person name="Dick G.J."/>
            <person name="Hauser L.J."/>
            <person name="Hyatt D."/>
            <person name="Dill B.D."/>
            <person name="Land M.L."/>
            <person name="Verberkmoes N.C."/>
            <person name="Hettich R.L."/>
            <person name="Banfield J.F."/>
        </authorList>
    </citation>
    <scope>NUCLEOTIDE SEQUENCE [LARGE SCALE GENOMIC DNA]</scope>
    <source>
        <strain evidence="5">ARMAN-2</strain>
    </source>
</reference>
<feature type="domain" description="Tryptophan synthase beta chain-like PALP" evidence="4">
    <location>
        <begin position="69"/>
        <end position="353"/>
    </location>
</feature>
<evidence type="ECO:0000256" key="1">
    <source>
        <dbReference type="ARBA" id="ARBA00001933"/>
    </source>
</evidence>
<dbReference type="Pfam" id="PF00291">
    <property type="entry name" value="PALP"/>
    <property type="match status" value="1"/>
</dbReference>
<dbReference type="PANTHER" id="PTHR48078:SF6">
    <property type="entry name" value="L-THREONINE DEHYDRATASE CATABOLIC TDCB"/>
    <property type="match status" value="1"/>
</dbReference>
<reference evidence="5 6" key="1">
    <citation type="journal article" date="2009" name="Genome Biol.">
        <title>Community-wide analysis of microbial genome sequence signatures.</title>
        <authorList>
            <person name="Dick G.J."/>
            <person name="Andersson A.F."/>
            <person name="Baker B.J."/>
            <person name="Simmons S.L."/>
            <person name="Thomas B.C."/>
            <person name="Yelton A.P."/>
            <person name="Banfield J.F."/>
        </authorList>
    </citation>
    <scope>NUCLEOTIDE SEQUENCE [LARGE SCALE GENOMIC DNA]</scope>
    <source>
        <strain evidence="5">ARMAN-2</strain>
    </source>
</reference>
<dbReference type="GO" id="GO:0006565">
    <property type="term" value="P:L-serine catabolic process"/>
    <property type="evidence" value="ECO:0007669"/>
    <property type="project" value="TreeGrafter"/>
</dbReference>
<dbReference type="GO" id="GO:0003941">
    <property type="term" value="F:L-serine ammonia-lyase activity"/>
    <property type="evidence" value="ECO:0007669"/>
    <property type="project" value="TreeGrafter"/>
</dbReference>
<dbReference type="SUPFAM" id="SSF53686">
    <property type="entry name" value="Tryptophan synthase beta subunit-like PLP-dependent enzymes"/>
    <property type="match status" value="1"/>
</dbReference>
<sequence>MDYFLKCTACKRKFGKKYSMQICSSCGSLLEVVYIGKMDLGFMRNRAALLRGIGRFLGVLPDGRYRDYFVGSTPMVQSKEPKDLFMKLELLNPTNSFKDRGSVIEVAKAKEYGYSEVVCASTGNMAYSIAYYSKLYGLKTTVFISRAANRDKLLDIKGTHDAKIVRVDGDFTKAQGLAEGYAHKNSAFLAGDYCYRKEGQKIIAYEAVLQLGNINSIIVPVGNATLISGIYKGFLEMLKHRIIRKLPRIIAVQSTGSNPLARAFNSGGKITYMNPHTKADAIAVGNPTFGIEALEALSSTGGMAISVTDKEMERAQKQFYSDYGLIAELGGVASLAALSKIKKLGRSVAIISGGNV</sequence>
<dbReference type="GO" id="GO:0006567">
    <property type="term" value="P:L-threonine catabolic process"/>
    <property type="evidence" value="ECO:0007669"/>
    <property type="project" value="TreeGrafter"/>
</dbReference>
<evidence type="ECO:0000313" key="6">
    <source>
        <dbReference type="Proteomes" id="UP000332487"/>
    </source>
</evidence>
<dbReference type="GO" id="GO:0009097">
    <property type="term" value="P:isoleucine biosynthetic process"/>
    <property type="evidence" value="ECO:0007669"/>
    <property type="project" value="TreeGrafter"/>
</dbReference>
<dbReference type="PANTHER" id="PTHR48078">
    <property type="entry name" value="THREONINE DEHYDRATASE, MITOCHONDRIAL-RELATED"/>
    <property type="match status" value="1"/>
</dbReference>
<name>C7DI68_MICA2</name>
<gene>
    <name evidence="5" type="ORF">UNLARM2_0760</name>
</gene>
<dbReference type="Proteomes" id="UP000332487">
    <property type="component" value="Unassembled WGS sequence"/>
</dbReference>
<evidence type="ECO:0000256" key="3">
    <source>
        <dbReference type="ARBA" id="ARBA00023239"/>
    </source>
</evidence>
<protein>
    <submittedName>
        <fullName evidence="5">Pyridoxal-5'-phosphate-dependent protein beta subunit</fullName>
    </submittedName>
</protein>
<dbReference type="AlphaFoldDB" id="C7DI68"/>
<dbReference type="InterPro" id="IPR036052">
    <property type="entry name" value="TrpB-like_PALP_sf"/>
</dbReference>
<keyword evidence="3" id="KW-0456">Lyase</keyword>
<comment type="cofactor">
    <cofactor evidence="1">
        <name>pyridoxal 5'-phosphate</name>
        <dbReference type="ChEBI" id="CHEBI:597326"/>
    </cofactor>
</comment>
<dbReference type="GO" id="GO:0004794">
    <property type="term" value="F:threonine deaminase activity"/>
    <property type="evidence" value="ECO:0007669"/>
    <property type="project" value="TreeGrafter"/>
</dbReference>
<dbReference type="InterPro" id="IPR050147">
    <property type="entry name" value="Ser/Thr_Dehydratase"/>
</dbReference>
<accession>C7DI68</accession>
<evidence type="ECO:0000256" key="2">
    <source>
        <dbReference type="ARBA" id="ARBA00022898"/>
    </source>
</evidence>
<dbReference type="EMBL" id="GG697241">
    <property type="protein sequence ID" value="EET89642.1"/>
    <property type="molecule type" value="Genomic_DNA"/>
</dbReference>
<keyword evidence="2" id="KW-0663">Pyridoxal phosphate</keyword>
<evidence type="ECO:0000259" key="4">
    <source>
        <dbReference type="Pfam" id="PF00291"/>
    </source>
</evidence>
<dbReference type="InterPro" id="IPR001926">
    <property type="entry name" value="TrpB-like_PALP"/>
</dbReference>
<proteinExistence type="predicted"/>
<keyword evidence="6" id="KW-1185">Reference proteome</keyword>
<organism evidence="5 6">
    <name type="scientific">Candidatus Micrarchaeum acidiphilum ARMAN-2</name>
    <dbReference type="NCBI Taxonomy" id="425595"/>
    <lineage>
        <taxon>Archaea</taxon>
        <taxon>Candidatus Micrarchaeota</taxon>
        <taxon>Candidatus Micrarchaeia</taxon>
        <taxon>Candidatus Micrarchaeales</taxon>
        <taxon>Candidatus Micrarchaeaceae</taxon>
        <taxon>Candidatus Micrarchaeum</taxon>
    </lineage>
</organism>
<evidence type="ECO:0000313" key="5">
    <source>
        <dbReference type="EMBL" id="EET89642.1"/>
    </source>
</evidence>